<dbReference type="PROSITE" id="PS00629">
    <property type="entry name" value="IMP_1"/>
    <property type="match status" value="1"/>
</dbReference>
<keyword evidence="5" id="KW-1185">Reference proteome</keyword>
<dbReference type="Pfam" id="PF00459">
    <property type="entry name" value="Inositol_P"/>
    <property type="match status" value="1"/>
</dbReference>
<dbReference type="CDD" id="cd01637">
    <property type="entry name" value="IMPase_like"/>
    <property type="match status" value="1"/>
</dbReference>
<organism evidence="4 5">
    <name type="scientific">Rubritalea spongiae</name>
    <dbReference type="NCBI Taxonomy" id="430797"/>
    <lineage>
        <taxon>Bacteria</taxon>
        <taxon>Pseudomonadati</taxon>
        <taxon>Verrucomicrobiota</taxon>
        <taxon>Verrucomicrobiia</taxon>
        <taxon>Verrucomicrobiales</taxon>
        <taxon>Rubritaleaceae</taxon>
        <taxon>Rubritalea</taxon>
    </lineage>
</organism>
<name>A0ABW5E740_9BACT</name>
<evidence type="ECO:0000256" key="2">
    <source>
        <dbReference type="ARBA" id="ARBA00022801"/>
    </source>
</evidence>
<proteinExistence type="predicted"/>
<sequence length="224" mass="25107">MSVLNLIQEGVLQQLEEILALRATREEKEDGSYVTKGDLMVQDIVMQKIAGHYPDAIVISEELKNVEVDISSSDVFVVDPIDGTENFTSGLAEWGVSVSHYQNGKHFESMVFCPEMQQCVQTGDVFERHESRICGLSSSLTIEEIIQATRGFEYRILGCCVYNMMNVLKGSFCTFENPKGANSWDILAGLNLALEHGLNVIVNDKQYHGEYLPHTTKYRFKVSG</sequence>
<dbReference type="PRINTS" id="PR00377">
    <property type="entry name" value="IMPHPHTASES"/>
</dbReference>
<evidence type="ECO:0000256" key="3">
    <source>
        <dbReference type="ARBA" id="ARBA00022842"/>
    </source>
</evidence>
<keyword evidence="1" id="KW-0479">Metal-binding</keyword>
<dbReference type="Proteomes" id="UP001597297">
    <property type="component" value="Unassembled WGS sequence"/>
</dbReference>
<dbReference type="InterPro" id="IPR020583">
    <property type="entry name" value="Inositol_monoP_metal-BS"/>
</dbReference>
<dbReference type="RefSeq" id="WP_377094451.1">
    <property type="nucleotide sequence ID" value="NZ_JBHSJM010000001.1"/>
</dbReference>
<dbReference type="InterPro" id="IPR000760">
    <property type="entry name" value="Inositol_monophosphatase-like"/>
</dbReference>
<comment type="caution">
    <text evidence="4">The sequence shown here is derived from an EMBL/GenBank/DDBJ whole genome shotgun (WGS) entry which is preliminary data.</text>
</comment>
<dbReference type="Gene3D" id="3.40.190.80">
    <property type="match status" value="1"/>
</dbReference>
<dbReference type="PANTHER" id="PTHR20854">
    <property type="entry name" value="INOSITOL MONOPHOSPHATASE"/>
    <property type="match status" value="1"/>
</dbReference>
<gene>
    <name evidence="4" type="ORF">ACFSQZ_07000</name>
</gene>
<evidence type="ECO:0000313" key="4">
    <source>
        <dbReference type="EMBL" id="MFD2276209.1"/>
    </source>
</evidence>
<keyword evidence="3" id="KW-0460">Magnesium</keyword>
<evidence type="ECO:0000313" key="5">
    <source>
        <dbReference type="Proteomes" id="UP001597297"/>
    </source>
</evidence>
<evidence type="ECO:0000256" key="1">
    <source>
        <dbReference type="ARBA" id="ARBA00022723"/>
    </source>
</evidence>
<keyword evidence="2" id="KW-0378">Hydrolase</keyword>
<dbReference type="Gene3D" id="3.30.540.10">
    <property type="entry name" value="Fructose-1,6-Bisphosphatase, subunit A, domain 1"/>
    <property type="match status" value="1"/>
</dbReference>
<dbReference type="PANTHER" id="PTHR20854:SF4">
    <property type="entry name" value="INOSITOL-1-MONOPHOSPHATASE-RELATED"/>
    <property type="match status" value="1"/>
</dbReference>
<reference evidence="5" key="1">
    <citation type="journal article" date="2019" name="Int. J. Syst. Evol. Microbiol.">
        <title>The Global Catalogue of Microorganisms (GCM) 10K type strain sequencing project: providing services to taxonomists for standard genome sequencing and annotation.</title>
        <authorList>
            <consortium name="The Broad Institute Genomics Platform"/>
            <consortium name="The Broad Institute Genome Sequencing Center for Infectious Disease"/>
            <person name="Wu L."/>
            <person name="Ma J."/>
        </authorList>
    </citation>
    <scope>NUCLEOTIDE SEQUENCE [LARGE SCALE GENOMIC DNA]</scope>
    <source>
        <strain evidence="5">JCM 16545</strain>
    </source>
</reference>
<dbReference type="EMBL" id="JBHUJC010000020">
    <property type="protein sequence ID" value="MFD2276209.1"/>
    <property type="molecule type" value="Genomic_DNA"/>
</dbReference>
<protein>
    <submittedName>
        <fullName evidence="4">Inositol monophosphatase family protein</fullName>
    </submittedName>
</protein>
<dbReference type="SUPFAM" id="SSF56655">
    <property type="entry name" value="Carbohydrate phosphatase"/>
    <property type="match status" value="1"/>
</dbReference>
<accession>A0ABW5E740</accession>